<evidence type="ECO:0000256" key="8">
    <source>
        <dbReference type="ARBA" id="ARBA00051245"/>
    </source>
</evidence>
<feature type="domain" description="AAA" evidence="12">
    <location>
        <begin position="586"/>
        <end position="715"/>
    </location>
</feature>
<dbReference type="NCBIfam" id="TIGR01007">
    <property type="entry name" value="eps_fam"/>
    <property type="match status" value="1"/>
</dbReference>
<gene>
    <name evidence="14" type="ORF">N7U62_18180</name>
</gene>
<dbReference type="EMBL" id="JAOYOD010000001">
    <property type="protein sequence ID" value="MCV9388620.1"/>
    <property type="molecule type" value="Genomic_DNA"/>
</dbReference>
<keyword evidence="11" id="KW-1133">Transmembrane helix</keyword>
<feature type="region of interest" description="Disordered" evidence="10">
    <location>
        <begin position="1"/>
        <end position="23"/>
    </location>
</feature>
<evidence type="ECO:0000256" key="2">
    <source>
        <dbReference type="ARBA" id="ARBA00011903"/>
    </source>
</evidence>
<protein>
    <recommendedName>
        <fullName evidence="2">non-specific protein-tyrosine kinase</fullName>
        <ecNumber evidence="2">2.7.10.2</ecNumber>
    </recommendedName>
</protein>
<dbReference type="RefSeq" id="WP_264139504.1">
    <property type="nucleotide sequence ID" value="NZ_JAOYOD010000001.1"/>
</dbReference>
<dbReference type="Pfam" id="PF13807">
    <property type="entry name" value="GNVR"/>
    <property type="match status" value="1"/>
</dbReference>
<dbReference type="PANTHER" id="PTHR32309">
    <property type="entry name" value="TYROSINE-PROTEIN KINASE"/>
    <property type="match status" value="1"/>
</dbReference>
<keyword evidence="3 14" id="KW-0808">Transferase</keyword>
<evidence type="ECO:0000259" key="12">
    <source>
        <dbReference type="Pfam" id="PF13614"/>
    </source>
</evidence>
<dbReference type="Gene3D" id="3.40.50.300">
    <property type="entry name" value="P-loop containing nucleotide triphosphate hydrolases"/>
    <property type="match status" value="1"/>
</dbReference>
<evidence type="ECO:0000256" key="7">
    <source>
        <dbReference type="ARBA" id="ARBA00023137"/>
    </source>
</evidence>
<sequence>MNFKNYHTAPHSPTDGPQESSDPLSSIDFEKLQNVFLNNIIWVVLIIFLINAGSYLYIRYTKPLYNSESILKLDIKSEAGILGIQNPLENDIKGLAGEIEILKSRLFASKVVDAVGMEVSYYHPGRSHLYDERYGNSPFKVDFEILEPGIRDRALNIEIQNDKSFVLDFDYLGINYRKKCNFNDTIAFSFVKLYFSKTKYFEEQKNLVDFYFVLNSREALIDYFQNHIEVEPVNFNANTIKVSLTDYNQVKAKSLVQAIDTIYLNYTKSAKNQAVEQKIAFLQNQMDKTQKDLEAFEQYFERFTIQNRTTDLSQDLNYTIKILNQLDSQRFNIQNQIGVVDLAIKQLKADRTINMIELPKPMVQVIEDYNELKDERALKLESYNENTQIIQRLNSQIEIAKSSALDQLSAMKENLAESQVEVSKKRRTLESSFAQLPSMGTSFNKNRRLYSLQEEFYFSLIESKIELEIARAGTVTNFVILSPASSPSAPVEPKKMLVYGASAVASLLFSFLFIAVSYLLDDKISNSKELERLLIAPLLGVVPKFVSEKLQVSSLVVSRNPKSSISEALRSIRTNMEFMNTGNGRKLISITSTVSGEGKTFVAVNLGAIFAYTGLKVVVVDLDMRKPKVHLAFNSEAENRGVSTILINKDSVKDCLKKTEVENLSFIGAGPTPPNPSELILGENFDKMLEELKQEFDIVMLDTPPVGLVTDGILVMKKCDLPVYVVRSDYSKKSYLKSIHRLIKSNGFDNLSVIFNAASSKGSYGYGYGYGKGSGYYEEASQSSSKLKRIFSKKS</sequence>
<dbReference type="InterPro" id="IPR025669">
    <property type="entry name" value="AAA_dom"/>
</dbReference>
<dbReference type="InterPro" id="IPR032807">
    <property type="entry name" value="GNVR"/>
</dbReference>
<dbReference type="SUPFAM" id="SSF52540">
    <property type="entry name" value="P-loop containing nucleoside triphosphate hydrolases"/>
    <property type="match status" value="1"/>
</dbReference>
<comment type="catalytic activity">
    <reaction evidence="8">
        <text>L-tyrosyl-[protein] + ATP = O-phospho-L-tyrosyl-[protein] + ADP + H(+)</text>
        <dbReference type="Rhea" id="RHEA:10596"/>
        <dbReference type="Rhea" id="RHEA-COMP:10136"/>
        <dbReference type="Rhea" id="RHEA-COMP:20101"/>
        <dbReference type="ChEBI" id="CHEBI:15378"/>
        <dbReference type="ChEBI" id="CHEBI:30616"/>
        <dbReference type="ChEBI" id="CHEBI:46858"/>
        <dbReference type="ChEBI" id="CHEBI:61978"/>
        <dbReference type="ChEBI" id="CHEBI:456216"/>
        <dbReference type="EC" id="2.7.10.2"/>
    </reaction>
</comment>
<feature type="domain" description="Tyrosine-protein kinase G-rich" evidence="13">
    <location>
        <begin position="451"/>
        <end position="514"/>
    </location>
</feature>
<evidence type="ECO:0000256" key="9">
    <source>
        <dbReference type="SAM" id="Coils"/>
    </source>
</evidence>
<evidence type="ECO:0000256" key="6">
    <source>
        <dbReference type="ARBA" id="ARBA00022840"/>
    </source>
</evidence>
<feature type="transmembrane region" description="Helical" evidence="11">
    <location>
        <begin position="40"/>
        <end position="58"/>
    </location>
</feature>
<dbReference type="EC" id="2.7.10.2" evidence="2"/>
<dbReference type="InterPro" id="IPR027417">
    <property type="entry name" value="P-loop_NTPase"/>
</dbReference>
<keyword evidence="6" id="KW-0067">ATP-binding</keyword>
<evidence type="ECO:0000256" key="1">
    <source>
        <dbReference type="ARBA" id="ARBA00007316"/>
    </source>
</evidence>
<evidence type="ECO:0000256" key="5">
    <source>
        <dbReference type="ARBA" id="ARBA00022777"/>
    </source>
</evidence>
<keyword evidence="5" id="KW-0418">Kinase</keyword>
<accession>A0ABT3CYQ3</accession>
<dbReference type="InterPro" id="IPR050445">
    <property type="entry name" value="Bact_polysacc_biosynth/exp"/>
</dbReference>
<evidence type="ECO:0000256" key="3">
    <source>
        <dbReference type="ARBA" id="ARBA00022679"/>
    </source>
</evidence>
<comment type="similarity">
    <text evidence="1">Belongs to the CpsD/CapB family.</text>
</comment>
<keyword evidence="15" id="KW-1185">Reference proteome</keyword>
<dbReference type="GO" id="GO:0004715">
    <property type="term" value="F:non-membrane spanning protein tyrosine kinase activity"/>
    <property type="evidence" value="ECO:0007669"/>
    <property type="project" value="UniProtKB-EC"/>
</dbReference>
<keyword evidence="11" id="KW-0472">Membrane</keyword>
<keyword evidence="7" id="KW-0829">Tyrosine-protein kinase</keyword>
<feature type="coiled-coil region" evidence="9">
    <location>
        <begin position="272"/>
        <end position="299"/>
    </location>
</feature>
<proteinExistence type="inferred from homology"/>
<evidence type="ECO:0000259" key="13">
    <source>
        <dbReference type="Pfam" id="PF13807"/>
    </source>
</evidence>
<feature type="transmembrane region" description="Helical" evidence="11">
    <location>
        <begin position="496"/>
        <end position="520"/>
    </location>
</feature>
<evidence type="ECO:0000256" key="11">
    <source>
        <dbReference type="SAM" id="Phobius"/>
    </source>
</evidence>
<keyword evidence="4" id="KW-0547">Nucleotide-binding</keyword>
<evidence type="ECO:0000313" key="15">
    <source>
        <dbReference type="Proteomes" id="UP001300692"/>
    </source>
</evidence>
<dbReference type="CDD" id="cd05387">
    <property type="entry name" value="BY-kinase"/>
    <property type="match status" value="1"/>
</dbReference>
<feature type="coiled-coil region" evidence="9">
    <location>
        <begin position="366"/>
        <end position="421"/>
    </location>
</feature>
<evidence type="ECO:0000256" key="10">
    <source>
        <dbReference type="SAM" id="MobiDB-lite"/>
    </source>
</evidence>
<keyword evidence="9" id="KW-0175">Coiled coil</keyword>
<dbReference type="InterPro" id="IPR005702">
    <property type="entry name" value="Wzc-like_C"/>
</dbReference>
<dbReference type="Pfam" id="PF13614">
    <property type="entry name" value="AAA_31"/>
    <property type="match status" value="1"/>
</dbReference>
<dbReference type="Proteomes" id="UP001300692">
    <property type="component" value="Unassembled WGS sequence"/>
</dbReference>
<reference evidence="14 15" key="1">
    <citation type="submission" date="2022-10" db="EMBL/GenBank/DDBJ databases">
        <title>Comparative genomics and taxonomic characterization of three novel marine species of genus Reichenbachiella exhibiting antioxidant and polysaccharide degradation activities.</title>
        <authorList>
            <person name="Muhammad N."/>
            <person name="Lee Y.-J."/>
            <person name="Ko J."/>
            <person name="Kim S.-G."/>
        </authorList>
    </citation>
    <scope>NUCLEOTIDE SEQUENCE [LARGE SCALE GENOMIC DNA]</scope>
    <source>
        <strain evidence="14 15">ABR2-5</strain>
    </source>
</reference>
<dbReference type="PANTHER" id="PTHR32309:SF13">
    <property type="entry name" value="FERRIC ENTEROBACTIN TRANSPORT PROTEIN FEPE"/>
    <property type="match status" value="1"/>
</dbReference>
<keyword evidence="11" id="KW-0812">Transmembrane</keyword>
<name>A0ABT3CYQ3_9BACT</name>
<evidence type="ECO:0000256" key="4">
    <source>
        <dbReference type="ARBA" id="ARBA00022741"/>
    </source>
</evidence>
<organism evidence="14 15">
    <name type="scientific">Reichenbachiella ulvae</name>
    <dbReference type="NCBI Taxonomy" id="2980104"/>
    <lineage>
        <taxon>Bacteria</taxon>
        <taxon>Pseudomonadati</taxon>
        <taxon>Bacteroidota</taxon>
        <taxon>Cytophagia</taxon>
        <taxon>Cytophagales</taxon>
        <taxon>Reichenbachiellaceae</taxon>
        <taxon>Reichenbachiella</taxon>
    </lineage>
</organism>
<evidence type="ECO:0000313" key="14">
    <source>
        <dbReference type="EMBL" id="MCV9388620.1"/>
    </source>
</evidence>
<comment type="caution">
    <text evidence="14">The sequence shown here is derived from an EMBL/GenBank/DDBJ whole genome shotgun (WGS) entry which is preliminary data.</text>
</comment>